<evidence type="ECO:0000256" key="4">
    <source>
        <dbReference type="ARBA" id="ARBA00022806"/>
    </source>
</evidence>
<dbReference type="Proteomes" id="UP001408356">
    <property type="component" value="Unassembled WGS sequence"/>
</dbReference>
<comment type="catalytic activity">
    <reaction evidence="6">
        <text>ATP + H2O = ADP + phosphate + H(+)</text>
        <dbReference type="Rhea" id="RHEA:13065"/>
        <dbReference type="ChEBI" id="CHEBI:15377"/>
        <dbReference type="ChEBI" id="CHEBI:15378"/>
        <dbReference type="ChEBI" id="CHEBI:30616"/>
        <dbReference type="ChEBI" id="CHEBI:43474"/>
        <dbReference type="ChEBI" id="CHEBI:456216"/>
        <dbReference type="EC" id="3.6.4.13"/>
    </reaction>
</comment>
<keyword evidence="4 8" id="KW-0067">ATP-binding</keyword>
<dbReference type="PANTHER" id="PTHR18934:SF109">
    <property type="entry name" value="ATP-DEPENDENT RNA HELICASE DHX15 HOMOLOG"/>
    <property type="match status" value="1"/>
</dbReference>
<evidence type="ECO:0000256" key="3">
    <source>
        <dbReference type="ARBA" id="ARBA00022801"/>
    </source>
</evidence>
<evidence type="ECO:0000256" key="5">
    <source>
        <dbReference type="ARBA" id="ARBA00023187"/>
    </source>
</evidence>
<reference evidence="8 9" key="1">
    <citation type="journal article" date="2024" name="J. Plant Pathol.">
        <title>Sequence and assembly of the genome of Seiridium unicorne, isolate CBS 538.82, causal agent of cypress canker disease.</title>
        <authorList>
            <person name="Scali E."/>
            <person name="Rocca G.D."/>
            <person name="Danti R."/>
            <person name="Garbelotto M."/>
            <person name="Barberini S."/>
            <person name="Baroncelli R."/>
            <person name="Emiliani G."/>
        </authorList>
    </citation>
    <scope>NUCLEOTIDE SEQUENCE [LARGE SCALE GENOMIC DNA]</scope>
    <source>
        <strain evidence="8 9">BM-138-508</strain>
    </source>
</reference>
<dbReference type="SUPFAM" id="SSF52540">
    <property type="entry name" value="P-loop containing nucleoside triphosphate hydrolases"/>
    <property type="match status" value="1"/>
</dbReference>
<dbReference type="EMBL" id="JARVKF010000190">
    <property type="protein sequence ID" value="KAK9421369.1"/>
    <property type="molecule type" value="Genomic_DNA"/>
</dbReference>
<evidence type="ECO:0000259" key="7">
    <source>
        <dbReference type="PROSITE" id="PS51192"/>
    </source>
</evidence>
<dbReference type="GO" id="GO:0004386">
    <property type="term" value="F:helicase activity"/>
    <property type="evidence" value="ECO:0007669"/>
    <property type="project" value="UniProtKB-KW"/>
</dbReference>
<evidence type="ECO:0000256" key="1">
    <source>
        <dbReference type="ARBA" id="ARBA00012552"/>
    </source>
</evidence>
<keyword evidence="4 8" id="KW-0547">Nucleotide-binding</keyword>
<evidence type="ECO:0000313" key="9">
    <source>
        <dbReference type="Proteomes" id="UP001408356"/>
    </source>
</evidence>
<evidence type="ECO:0000256" key="6">
    <source>
        <dbReference type="ARBA" id="ARBA00047984"/>
    </source>
</evidence>
<feature type="domain" description="Helicase ATP-binding" evidence="7">
    <location>
        <begin position="52"/>
        <end position="201"/>
    </location>
</feature>
<dbReference type="SMART" id="SM00487">
    <property type="entry name" value="DEXDc"/>
    <property type="match status" value="1"/>
</dbReference>
<name>A0ABR2V372_9PEZI</name>
<protein>
    <recommendedName>
        <fullName evidence="1">RNA helicase</fullName>
        <ecNumber evidence="1">3.6.4.13</ecNumber>
    </recommendedName>
</protein>
<evidence type="ECO:0000313" key="8">
    <source>
        <dbReference type="EMBL" id="KAK9421369.1"/>
    </source>
</evidence>
<sequence length="591" mass="66951">MMPFRKTTEEWAKNLEDGEINPVSGQPFSSRYYEVWEGRRKLPVAQNRGELLDMCHTNQVMVVVSETGSGKTTQLAQYVRYDEIEGDKEIAVTQPHVELGEEAGYDVSLDHVETDSTRIRFTTDGLTLHENSNDVRFSRYDCIIIDEAHERSPATDTLLVFLKIKRALQLRSDLKVIIMSANLDAEKFQAYFTNASGKPSPLLKISGRQHQLALFIHTAMPEGTIAVFLSGEEEVEHSRDALSSETSSINILPIYGSLPEAQQDLIFQPSNLRKCLLTTNIETECVSDSTPKTRLMRLFDHNVSSHSDKQLDVYSLVLAECWCQGSIGTPLHRCSGSGEHARSIFELKDMQLVEHVVETAAPATTKNIASRVMAISLAGPSSSTYQMLAEQEPRIPSKLKASNSKSVWVRRRFIWRPTECVEDEIMRINNTWMVPRNDPHVKNFVTMFGEMVKRLVAWAKEITDEELQEWTALHPKCREVARGTRIWLMRATTKSLTETYLNAIPHKVQQILGNKGLKPTDLLDLPTGAETCQHWMVYVDVLMRMKPLDVVVVKNPYFGTPEYIKMIKEGVSAKSAKEAKSYKPRRADISF</sequence>
<dbReference type="PANTHER" id="PTHR18934">
    <property type="entry name" value="ATP-DEPENDENT RNA HELICASE"/>
    <property type="match status" value="1"/>
</dbReference>
<dbReference type="InterPro" id="IPR027417">
    <property type="entry name" value="P-loop_NTPase"/>
</dbReference>
<dbReference type="EC" id="3.6.4.13" evidence="1"/>
<organism evidence="8 9">
    <name type="scientific">Seiridium unicorne</name>
    <dbReference type="NCBI Taxonomy" id="138068"/>
    <lineage>
        <taxon>Eukaryota</taxon>
        <taxon>Fungi</taxon>
        <taxon>Dikarya</taxon>
        <taxon>Ascomycota</taxon>
        <taxon>Pezizomycotina</taxon>
        <taxon>Sordariomycetes</taxon>
        <taxon>Xylariomycetidae</taxon>
        <taxon>Amphisphaeriales</taxon>
        <taxon>Sporocadaceae</taxon>
        <taxon>Seiridium</taxon>
    </lineage>
</organism>
<dbReference type="InterPro" id="IPR014001">
    <property type="entry name" value="Helicase_ATP-bd"/>
</dbReference>
<keyword evidence="3" id="KW-0378">Hydrolase</keyword>
<keyword evidence="9" id="KW-1185">Reference proteome</keyword>
<gene>
    <name evidence="8" type="ORF">SUNI508_05907</name>
</gene>
<proteinExistence type="predicted"/>
<evidence type="ECO:0000256" key="2">
    <source>
        <dbReference type="ARBA" id="ARBA00022664"/>
    </source>
</evidence>
<dbReference type="PROSITE" id="PS51192">
    <property type="entry name" value="HELICASE_ATP_BIND_1"/>
    <property type="match status" value="1"/>
</dbReference>
<keyword evidence="5" id="KW-0508">mRNA splicing</keyword>
<comment type="caution">
    <text evidence="8">The sequence shown here is derived from an EMBL/GenBank/DDBJ whole genome shotgun (WGS) entry which is preliminary data.</text>
</comment>
<dbReference type="Gene3D" id="3.40.50.300">
    <property type="entry name" value="P-loop containing nucleotide triphosphate hydrolases"/>
    <property type="match status" value="2"/>
</dbReference>
<keyword evidence="4 8" id="KW-0347">Helicase</keyword>
<keyword evidence="2" id="KW-0507">mRNA processing</keyword>
<accession>A0ABR2V372</accession>